<keyword evidence="2" id="KW-1185">Reference proteome</keyword>
<name>A0AAV5MBB6_9ROSI</name>
<protein>
    <submittedName>
        <fullName evidence="1">Uncharacterized protein</fullName>
    </submittedName>
</protein>
<gene>
    <name evidence="1" type="ORF">SLEP1_g54086</name>
</gene>
<dbReference type="InterPro" id="IPR008480">
    <property type="entry name" value="DUF761_pln"/>
</dbReference>
<comment type="caution">
    <text evidence="1">The sequence shown here is derived from an EMBL/GenBank/DDBJ whole genome shotgun (WGS) entry which is preliminary data.</text>
</comment>
<dbReference type="Proteomes" id="UP001054252">
    <property type="component" value="Unassembled WGS sequence"/>
</dbReference>
<dbReference type="Pfam" id="PF05553">
    <property type="entry name" value="DUF761"/>
    <property type="match status" value="1"/>
</dbReference>
<dbReference type="PANTHER" id="PTHR33450">
    <property type="entry name" value="EMB|CAB67623.1-RELATED"/>
    <property type="match status" value="1"/>
</dbReference>
<dbReference type="AlphaFoldDB" id="A0AAV5MBB6"/>
<accession>A0AAV5MBB6</accession>
<organism evidence="1 2">
    <name type="scientific">Rubroshorea leprosula</name>
    <dbReference type="NCBI Taxonomy" id="152421"/>
    <lineage>
        <taxon>Eukaryota</taxon>
        <taxon>Viridiplantae</taxon>
        <taxon>Streptophyta</taxon>
        <taxon>Embryophyta</taxon>
        <taxon>Tracheophyta</taxon>
        <taxon>Spermatophyta</taxon>
        <taxon>Magnoliopsida</taxon>
        <taxon>eudicotyledons</taxon>
        <taxon>Gunneridae</taxon>
        <taxon>Pentapetalae</taxon>
        <taxon>rosids</taxon>
        <taxon>malvids</taxon>
        <taxon>Malvales</taxon>
        <taxon>Dipterocarpaceae</taxon>
        <taxon>Rubroshorea</taxon>
    </lineage>
</organism>
<dbReference type="EMBL" id="BPVZ01000222">
    <property type="protein sequence ID" value="GKV47168.1"/>
    <property type="molecule type" value="Genomic_DNA"/>
</dbReference>
<evidence type="ECO:0000313" key="1">
    <source>
        <dbReference type="EMBL" id="GKV47168.1"/>
    </source>
</evidence>
<evidence type="ECO:0000313" key="2">
    <source>
        <dbReference type="Proteomes" id="UP001054252"/>
    </source>
</evidence>
<proteinExistence type="predicted"/>
<sequence length="183" mass="21566">MFLGANRLSFGFNCKSKIHCHQEQNYRSQARLIMFSSLTRNKRALMGSISNKINNLLDGQYDEHEQECRGDQSKAIVLYNAMFNESYPRLSYVEEKGDTDEINVINDKCPDLRHPLFNEEMDLEGGSVIELVRNSKEERGEEFRLEDEIDHLADLFITRFHKQMRMQKLLSFKSYQEMLERSI</sequence>
<dbReference type="PANTHER" id="PTHR33450:SF31">
    <property type="entry name" value="EMB|CAB67623.1"/>
    <property type="match status" value="1"/>
</dbReference>
<reference evidence="1 2" key="1">
    <citation type="journal article" date="2021" name="Commun. Biol.">
        <title>The genome of Shorea leprosula (Dipterocarpaceae) highlights the ecological relevance of drought in aseasonal tropical rainforests.</title>
        <authorList>
            <person name="Ng K.K.S."/>
            <person name="Kobayashi M.J."/>
            <person name="Fawcett J.A."/>
            <person name="Hatakeyama M."/>
            <person name="Paape T."/>
            <person name="Ng C.H."/>
            <person name="Ang C.C."/>
            <person name="Tnah L.H."/>
            <person name="Lee C.T."/>
            <person name="Nishiyama T."/>
            <person name="Sese J."/>
            <person name="O'Brien M.J."/>
            <person name="Copetti D."/>
            <person name="Mohd Noor M.I."/>
            <person name="Ong R.C."/>
            <person name="Putra M."/>
            <person name="Sireger I.Z."/>
            <person name="Indrioko S."/>
            <person name="Kosugi Y."/>
            <person name="Izuno A."/>
            <person name="Isagi Y."/>
            <person name="Lee S.L."/>
            <person name="Shimizu K.K."/>
        </authorList>
    </citation>
    <scope>NUCLEOTIDE SEQUENCE [LARGE SCALE GENOMIC DNA]</scope>
    <source>
        <strain evidence="1">214</strain>
    </source>
</reference>